<gene>
    <name evidence="8" type="primary">LOC106820741</name>
</gene>
<proteinExistence type="inferred from homology"/>
<comment type="subcellular location">
    <subcellularLocation>
        <location evidence="1 5">Nucleus</location>
        <location evidence="1 5">Nuclear pore complex</location>
    </subcellularLocation>
</comment>
<keyword evidence="4 5" id="KW-0539">Nucleus</keyword>
<dbReference type="PANTHER" id="PTHR11225:SF4">
    <property type="entry name" value="NUCLEAR PORE COMPLEX PROTEIN NUP93"/>
    <property type="match status" value="1"/>
</dbReference>
<dbReference type="Proteomes" id="UP000695022">
    <property type="component" value="Unplaced"/>
</dbReference>
<dbReference type="InterPro" id="IPR007231">
    <property type="entry name" value="Nucleoporin_int_Nup93/Nic96"/>
</dbReference>
<keyword evidence="5" id="KW-0472">Membrane</keyword>
<keyword evidence="3 5" id="KW-0906">Nuclear pore complex</keyword>
<name>A0ABM1F8K0_PRICU</name>
<accession>A0ABM1F8K0</accession>
<reference evidence="8" key="1">
    <citation type="submission" date="2025-08" db="UniProtKB">
        <authorList>
            <consortium name="RefSeq"/>
        </authorList>
    </citation>
    <scope>IDENTIFICATION</scope>
</reference>
<evidence type="ECO:0000256" key="1">
    <source>
        <dbReference type="ARBA" id="ARBA00004567"/>
    </source>
</evidence>
<keyword evidence="5" id="KW-0653">Protein transport</keyword>
<dbReference type="Pfam" id="PF04097">
    <property type="entry name" value="Nic96"/>
    <property type="match status" value="2"/>
</dbReference>
<evidence type="ECO:0000256" key="4">
    <source>
        <dbReference type="ARBA" id="ARBA00023242"/>
    </source>
</evidence>
<organism evidence="7 8">
    <name type="scientific">Priapulus caudatus</name>
    <name type="common">Priapulid worm</name>
    <dbReference type="NCBI Taxonomy" id="37621"/>
    <lineage>
        <taxon>Eukaryota</taxon>
        <taxon>Metazoa</taxon>
        <taxon>Ecdysozoa</taxon>
        <taxon>Scalidophora</taxon>
        <taxon>Priapulida</taxon>
        <taxon>Priapulimorpha</taxon>
        <taxon>Priapulimorphida</taxon>
        <taxon>Priapulidae</taxon>
        <taxon>Priapulus</taxon>
    </lineage>
</organism>
<keyword evidence="5" id="KW-0813">Transport</keyword>
<protein>
    <recommendedName>
        <fullName evidence="5">Nuclear pore protein</fullName>
    </recommendedName>
</protein>
<evidence type="ECO:0000313" key="8">
    <source>
        <dbReference type="RefSeq" id="XP_014680771.1"/>
    </source>
</evidence>
<evidence type="ECO:0000256" key="6">
    <source>
        <dbReference type="SAM" id="Coils"/>
    </source>
</evidence>
<evidence type="ECO:0000256" key="5">
    <source>
        <dbReference type="RuleBase" id="RU364035"/>
    </source>
</evidence>
<feature type="coiled-coil region" evidence="6">
    <location>
        <begin position="1"/>
        <end position="28"/>
    </location>
</feature>
<dbReference type="GeneID" id="106820741"/>
<evidence type="ECO:0000256" key="2">
    <source>
        <dbReference type="ARBA" id="ARBA00010186"/>
    </source>
</evidence>
<sequence>MDAEGRNLRDLLQQAEQLTADMIGEEELPRIRRNLHQMIDAGDKIYSRVMHASSREAADVKASLLLGSKGYDMPKISQKLETLSVAKTFEPLEPVRDVDIQAFLRNERENAILSVIEESRKQTFADVETSYFETLENEWEQEKQRILNALIGSSGEFLSFPQDNEVSISEVDMKTRSSLNNVEMAYARQVYKYNEKAIQGGTLPNMVDLFTEVAKKTEDQTIEEVWSMVQHITEVPLTASDSTVSLRTCKDSQLCFINQARKYLEGSYKKYIEKTVYSNLQQAKLGGVPGTVNLIKSFLNITLPAGMPGLEEIYVEDQPIWPMIYYCLRCGDLQAALHVTNVVQQQLDEFPAFLTEFVHSPLRRLSHSSDSKLKLLYRRSVRTSPDPYKRRHTGLQLLSVDPSDPTPMKRLNFARLIKMYTRKFEATDLREALQYFYFLRSLKGTSGENLFVSCISELALETREYELLLGRMQADGCRKPGCVEKFQEDTVKIVEFVAKNAEDRGLFEDAVKLYDLCKFDENVLEIMNKMLSQVVSQPPAQLSSRDRLRSLATSIAERYKVQGHTGTQSTAGTFFLLLDLMTFFDLYHNRKLQEAIDTMQQLKLIPLGTQDIEEKINSFRQLAEEVRRVMPDILLAVMAIMQEQHKAVRQPGFQQVSISSQLYPHDDGGRQKYVEYLRKQARGLITFAGMLPYRLPGDTNARLVQMEVLLN</sequence>
<keyword evidence="6" id="KW-0175">Coiled coil</keyword>
<keyword evidence="7" id="KW-1185">Reference proteome</keyword>
<comment type="similarity">
    <text evidence="2 5">Belongs to the nucleoporin interacting component (NIC) family.</text>
</comment>
<keyword evidence="5" id="KW-0509">mRNA transport</keyword>
<evidence type="ECO:0000313" key="7">
    <source>
        <dbReference type="Proteomes" id="UP000695022"/>
    </source>
</evidence>
<evidence type="ECO:0000256" key="3">
    <source>
        <dbReference type="ARBA" id="ARBA00023132"/>
    </source>
</evidence>
<dbReference type="RefSeq" id="XP_014680771.1">
    <property type="nucleotide sequence ID" value="XM_014825285.1"/>
</dbReference>
<keyword evidence="5" id="KW-0811">Translocation</keyword>
<dbReference type="PANTHER" id="PTHR11225">
    <property type="entry name" value="NUCLEAR PORE COMPLEX PROTEIN NUP93 NUCLEOPORIN NUP93 DEAD EYE PROTEIN"/>
    <property type="match status" value="1"/>
</dbReference>